<organism evidence="3 4">
    <name type="scientific">Qipengyuania gelatinilytica</name>
    <dbReference type="NCBI Taxonomy" id="2867231"/>
    <lineage>
        <taxon>Bacteria</taxon>
        <taxon>Pseudomonadati</taxon>
        <taxon>Pseudomonadota</taxon>
        <taxon>Alphaproteobacteria</taxon>
        <taxon>Sphingomonadales</taxon>
        <taxon>Erythrobacteraceae</taxon>
        <taxon>Qipengyuania</taxon>
    </lineage>
</organism>
<keyword evidence="1" id="KW-0812">Transmembrane</keyword>
<feature type="domain" description="TadE-like" evidence="2">
    <location>
        <begin position="14"/>
        <end position="56"/>
    </location>
</feature>
<evidence type="ECO:0000313" key="3">
    <source>
        <dbReference type="EMBL" id="QZD95396.1"/>
    </source>
</evidence>
<reference evidence="3 4" key="1">
    <citation type="submission" date="2021-08" db="EMBL/GenBank/DDBJ databases">
        <title>Comparative Genomics Analysis of the Genus Qipengyuania Reveals Extensive Genetic Diversity and Metabolic Versatility, Including the Description of Fifteen Novel Species.</title>
        <authorList>
            <person name="Liu Y."/>
        </authorList>
    </citation>
    <scope>NUCLEOTIDE SEQUENCE [LARGE SCALE GENOMIC DNA]</scope>
    <source>
        <strain evidence="3 4">1NDH1</strain>
    </source>
</reference>
<keyword evidence="4" id="KW-1185">Reference proteome</keyword>
<accession>A0ABX9A294</accession>
<dbReference type="Proteomes" id="UP000824321">
    <property type="component" value="Chromosome"/>
</dbReference>
<evidence type="ECO:0000256" key="1">
    <source>
        <dbReference type="SAM" id="Phobius"/>
    </source>
</evidence>
<gene>
    <name evidence="3" type="ORF">K3136_01315</name>
</gene>
<evidence type="ECO:0000259" key="2">
    <source>
        <dbReference type="Pfam" id="PF07811"/>
    </source>
</evidence>
<proteinExistence type="predicted"/>
<keyword evidence="1" id="KW-1133">Transmembrane helix</keyword>
<name>A0ABX9A294_9SPHN</name>
<dbReference type="InterPro" id="IPR012495">
    <property type="entry name" value="TadE-like_dom"/>
</dbReference>
<dbReference type="EMBL" id="CP081294">
    <property type="protein sequence ID" value="QZD95396.1"/>
    <property type="molecule type" value="Genomic_DNA"/>
</dbReference>
<sequence length="143" mass="15753">MSALLKQLRRDDQGSTIIEFALLAPVIIGMFIGVIQVGISMQAYNSMRGIASDTARYAVVEYMNERTVTDDAIKTKALDIAKSAPYSLQDTVQVTVVPVATPRVHGTFEKTITITYTPPDILPLVDFASKQLTFSRPIFVIDE</sequence>
<evidence type="ECO:0000313" key="4">
    <source>
        <dbReference type="Proteomes" id="UP000824321"/>
    </source>
</evidence>
<protein>
    <submittedName>
        <fullName evidence="3">Pilus assembly protein</fullName>
    </submittedName>
</protein>
<dbReference type="RefSeq" id="WP_221431135.1">
    <property type="nucleotide sequence ID" value="NZ_CP081294.1"/>
</dbReference>
<keyword evidence="1" id="KW-0472">Membrane</keyword>
<dbReference type="Pfam" id="PF07811">
    <property type="entry name" value="TadE"/>
    <property type="match status" value="1"/>
</dbReference>
<feature type="transmembrane region" description="Helical" evidence="1">
    <location>
        <begin position="20"/>
        <end position="39"/>
    </location>
</feature>